<evidence type="ECO:0000313" key="1">
    <source>
        <dbReference type="EMBL" id="MFC3682147.1"/>
    </source>
</evidence>
<sequence>MRKQLIIPAEVDQRLTAIAIDTGTTASEVVRKALTLYIIATEKKQQGLKLGFARPDQALETEVIGL</sequence>
<gene>
    <name evidence="1" type="ORF">ACFOPI_01005</name>
</gene>
<dbReference type="Proteomes" id="UP001595729">
    <property type="component" value="Unassembled WGS sequence"/>
</dbReference>
<evidence type="ECO:0008006" key="3">
    <source>
        <dbReference type="Google" id="ProtNLM"/>
    </source>
</evidence>
<organism evidence="1 2">
    <name type="scientific">Hydrogenophaga luteola</name>
    <dbReference type="NCBI Taxonomy" id="1591122"/>
    <lineage>
        <taxon>Bacteria</taxon>
        <taxon>Pseudomonadati</taxon>
        <taxon>Pseudomonadota</taxon>
        <taxon>Betaproteobacteria</taxon>
        <taxon>Burkholderiales</taxon>
        <taxon>Comamonadaceae</taxon>
        <taxon>Hydrogenophaga</taxon>
    </lineage>
</organism>
<name>A0ABV7VZ98_9BURK</name>
<accession>A0ABV7VZ98</accession>
<dbReference type="EMBL" id="JBHRXX010000001">
    <property type="protein sequence ID" value="MFC3682147.1"/>
    <property type="molecule type" value="Genomic_DNA"/>
</dbReference>
<dbReference type="RefSeq" id="WP_382169856.1">
    <property type="nucleotide sequence ID" value="NZ_JBHRXX010000001.1"/>
</dbReference>
<protein>
    <recommendedName>
        <fullName evidence="3">Transcriptional regulator</fullName>
    </recommendedName>
</protein>
<comment type="caution">
    <text evidence="1">The sequence shown here is derived from an EMBL/GenBank/DDBJ whole genome shotgun (WGS) entry which is preliminary data.</text>
</comment>
<reference evidence="2" key="1">
    <citation type="journal article" date="2019" name="Int. J. Syst. Evol. Microbiol.">
        <title>The Global Catalogue of Microorganisms (GCM) 10K type strain sequencing project: providing services to taxonomists for standard genome sequencing and annotation.</title>
        <authorList>
            <consortium name="The Broad Institute Genomics Platform"/>
            <consortium name="The Broad Institute Genome Sequencing Center for Infectious Disease"/>
            <person name="Wu L."/>
            <person name="Ma J."/>
        </authorList>
    </citation>
    <scope>NUCLEOTIDE SEQUENCE [LARGE SCALE GENOMIC DNA]</scope>
    <source>
        <strain evidence="2">KCTC 42501</strain>
    </source>
</reference>
<keyword evidence="2" id="KW-1185">Reference proteome</keyword>
<proteinExistence type="predicted"/>
<evidence type="ECO:0000313" key="2">
    <source>
        <dbReference type="Proteomes" id="UP001595729"/>
    </source>
</evidence>